<evidence type="ECO:0000313" key="2">
    <source>
        <dbReference type="Proteomes" id="UP000050525"/>
    </source>
</evidence>
<protein>
    <submittedName>
        <fullName evidence="1">Uncharacterized protein</fullName>
    </submittedName>
</protein>
<dbReference type="AlphaFoldDB" id="A0A151MUE9"/>
<dbReference type="eggNOG" id="ENOG502QVH7">
    <property type="taxonomic scope" value="Eukaryota"/>
</dbReference>
<accession>A0A151MUE9</accession>
<dbReference type="EMBL" id="AKHW03005047">
    <property type="protein sequence ID" value="KYO28118.1"/>
    <property type="molecule type" value="Genomic_DNA"/>
</dbReference>
<evidence type="ECO:0000313" key="1">
    <source>
        <dbReference type="EMBL" id="KYO28118.1"/>
    </source>
</evidence>
<sequence length="78" mass="8508">MSRKNCLAMGELGDLESLGVLGLCEGVKLLGVEFDPELSGKMALEKKEAKVKQKLELSPNAFMKTLNSSSYSNLFPGW</sequence>
<keyword evidence="2" id="KW-1185">Reference proteome</keyword>
<gene>
    <name evidence="1" type="ORF">Y1Q_0005112</name>
</gene>
<dbReference type="Proteomes" id="UP000050525">
    <property type="component" value="Unassembled WGS sequence"/>
</dbReference>
<comment type="caution">
    <text evidence="1">The sequence shown here is derived from an EMBL/GenBank/DDBJ whole genome shotgun (WGS) entry which is preliminary data.</text>
</comment>
<organism evidence="1 2">
    <name type="scientific">Alligator mississippiensis</name>
    <name type="common">American alligator</name>
    <dbReference type="NCBI Taxonomy" id="8496"/>
    <lineage>
        <taxon>Eukaryota</taxon>
        <taxon>Metazoa</taxon>
        <taxon>Chordata</taxon>
        <taxon>Craniata</taxon>
        <taxon>Vertebrata</taxon>
        <taxon>Euteleostomi</taxon>
        <taxon>Archelosauria</taxon>
        <taxon>Archosauria</taxon>
        <taxon>Crocodylia</taxon>
        <taxon>Alligatoridae</taxon>
        <taxon>Alligatorinae</taxon>
        <taxon>Alligator</taxon>
    </lineage>
</organism>
<name>A0A151MUE9_ALLMI</name>
<proteinExistence type="predicted"/>
<reference evidence="1 2" key="1">
    <citation type="journal article" date="2012" name="Genome Biol.">
        <title>Sequencing three crocodilian genomes to illuminate the evolution of archosaurs and amniotes.</title>
        <authorList>
            <person name="St John J.A."/>
            <person name="Braun E.L."/>
            <person name="Isberg S.R."/>
            <person name="Miles L.G."/>
            <person name="Chong A.Y."/>
            <person name="Gongora J."/>
            <person name="Dalzell P."/>
            <person name="Moran C."/>
            <person name="Bed'hom B."/>
            <person name="Abzhanov A."/>
            <person name="Burgess S.C."/>
            <person name="Cooksey A.M."/>
            <person name="Castoe T.A."/>
            <person name="Crawford N.G."/>
            <person name="Densmore L.D."/>
            <person name="Drew J.C."/>
            <person name="Edwards S.V."/>
            <person name="Faircloth B.C."/>
            <person name="Fujita M.K."/>
            <person name="Greenwold M.J."/>
            <person name="Hoffmann F.G."/>
            <person name="Howard J.M."/>
            <person name="Iguchi T."/>
            <person name="Janes D.E."/>
            <person name="Khan S.Y."/>
            <person name="Kohno S."/>
            <person name="de Koning A.J."/>
            <person name="Lance S.L."/>
            <person name="McCarthy F.M."/>
            <person name="McCormack J.E."/>
            <person name="Merchant M.E."/>
            <person name="Peterson D.G."/>
            <person name="Pollock D.D."/>
            <person name="Pourmand N."/>
            <person name="Raney B.J."/>
            <person name="Roessler K.A."/>
            <person name="Sanford J.R."/>
            <person name="Sawyer R.H."/>
            <person name="Schmidt C.J."/>
            <person name="Triplett E.W."/>
            <person name="Tuberville T.D."/>
            <person name="Venegas-Anaya M."/>
            <person name="Howard J.T."/>
            <person name="Jarvis E.D."/>
            <person name="Guillette L.J.Jr."/>
            <person name="Glenn T.C."/>
            <person name="Green R.E."/>
            <person name="Ray D.A."/>
        </authorList>
    </citation>
    <scope>NUCLEOTIDE SEQUENCE [LARGE SCALE GENOMIC DNA]</scope>
    <source>
        <strain evidence="1">KSC_2009_1</strain>
    </source>
</reference>